<reference evidence="2" key="1">
    <citation type="journal article" date="2023" name="Nat. Plants">
        <title>Single-cell RNA sequencing provides a high-resolution roadmap for understanding the multicellular compartmentation of specialized metabolism.</title>
        <authorList>
            <person name="Sun S."/>
            <person name="Shen X."/>
            <person name="Li Y."/>
            <person name="Li Y."/>
            <person name="Wang S."/>
            <person name="Li R."/>
            <person name="Zhang H."/>
            <person name="Shen G."/>
            <person name="Guo B."/>
            <person name="Wei J."/>
            <person name="Xu J."/>
            <person name="St-Pierre B."/>
            <person name="Chen S."/>
            <person name="Sun C."/>
        </authorList>
    </citation>
    <scope>NUCLEOTIDE SEQUENCE [LARGE SCALE GENOMIC DNA]</scope>
</reference>
<comment type="caution">
    <text evidence="1">The sequence shown here is derived from an EMBL/GenBank/DDBJ whole genome shotgun (WGS) entry which is preliminary data.</text>
</comment>
<protein>
    <submittedName>
        <fullName evidence="1">Uncharacterized protein</fullName>
    </submittedName>
</protein>
<keyword evidence="2" id="KW-1185">Reference proteome</keyword>
<proteinExistence type="predicted"/>
<sequence>MNSHAYSVFNKRNGVVMKLVNVLVEDVEPNKECSKDTTLEYAGSASDIEVQQGNTDIIPNTAKVDDNHDVEENVLPAAPMEEEEEEIVHEEDVAQFYEYDLETLGATSSATLDPKGKGKKRTRSSQRLQAISHAVEKVKFKSFILPAASIKETLPHHFTIKRL</sequence>
<accession>A0ACC0BXV7</accession>
<dbReference type="EMBL" id="CM044702">
    <property type="protein sequence ID" value="KAI5677429.1"/>
    <property type="molecule type" value="Genomic_DNA"/>
</dbReference>
<evidence type="ECO:0000313" key="2">
    <source>
        <dbReference type="Proteomes" id="UP001060085"/>
    </source>
</evidence>
<dbReference type="Proteomes" id="UP001060085">
    <property type="component" value="Linkage Group LG02"/>
</dbReference>
<name>A0ACC0BXV7_CATRO</name>
<evidence type="ECO:0000313" key="1">
    <source>
        <dbReference type="EMBL" id="KAI5677429.1"/>
    </source>
</evidence>
<organism evidence="1 2">
    <name type="scientific">Catharanthus roseus</name>
    <name type="common">Madagascar periwinkle</name>
    <name type="synonym">Vinca rosea</name>
    <dbReference type="NCBI Taxonomy" id="4058"/>
    <lineage>
        <taxon>Eukaryota</taxon>
        <taxon>Viridiplantae</taxon>
        <taxon>Streptophyta</taxon>
        <taxon>Embryophyta</taxon>
        <taxon>Tracheophyta</taxon>
        <taxon>Spermatophyta</taxon>
        <taxon>Magnoliopsida</taxon>
        <taxon>eudicotyledons</taxon>
        <taxon>Gunneridae</taxon>
        <taxon>Pentapetalae</taxon>
        <taxon>asterids</taxon>
        <taxon>lamiids</taxon>
        <taxon>Gentianales</taxon>
        <taxon>Apocynaceae</taxon>
        <taxon>Rauvolfioideae</taxon>
        <taxon>Vinceae</taxon>
        <taxon>Catharanthinae</taxon>
        <taxon>Catharanthus</taxon>
    </lineage>
</organism>
<gene>
    <name evidence="1" type="ORF">M9H77_08379</name>
</gene>